<feature type="compositionally biased region" description="Low complexity" evidence="3">
    <location>
        <begin position="249"/>
        <end position="286"/>
    </location>
</feature>
<reference evidence="5 6" key="1">
    <citation type="journal article" date="2018" name="Evol. Lett.">
        <title>Horizontal gene cluster transfer increased hallucinogenic mushroom diversity.</title>
        <authorList>
            <person name="Reynolds H.T."/>
            <person name="Vijayakumar V."/>
            <person name="Gluck-Thaler E."/>
            <person name="Korotkin H.B."/>
            <person name="Matheny P.B."/>
            <person name="Slot J.C."/>
        </authorList>
    </citation>
    <scope>NUCLEOTIDE SEQUENCE [LARGE SCALE GENOMIC DNA]</scope>
    <source>
        <strain evidence="5 6">SRW20</strain>
    </source>
</reference>
<evidence type="ECO:0000313" key="5">
    <source>
        <dbReference type="EMBL" id="PPQ71325.1"/>
    </source>
</evidence>
<feature type="compositionally biased region" description="Polar residues" evidence="3">
    <location>
        <begin position="12"/>
        <end position="25"/>
    </location>
</feature>
<dbReference type="Pfam" id="PF08609">
    <property type="entry name" value="Fes1"/>
    <property type="match status" value="1"/>
</dbReference>
<proteinExistence type="inferred from homology"/>
<gene>
    <name evidence="5" type="ORF">CVT26_011970</name>
</gene>
<dbReference type="InParanoid" id="A0A409VYJ6"/>
<dbReference type="PANTHER" id="PTHR19316:SF18">
    <property type="entry name" value="HSP70-BINDING PROTEIN 1"/>
    <property type="match status" value="1"/>
</dbReference>
<organism evidence="5 6">
    <name type="scientific">Gymnopilus dilepis</name>
    <dbReference type="NCBI Taxonomy" id="231916"/>
    <lineage>
        <taxon>Eukaryota</taxon>
        <taxon>Fungi</taxon>
        <taxon>Dikarya</taxon>
        <taxon>Basidiomycota</taxon>
        <taxon>Agaricomycotina</taxon>
        <taxon>Agaricomycetes</taxon>
        <taxon>Agaricomycetidae</taxon>
        <taxon>Agaricales</taxon>
        <taxon>Agaricineae</taxon>
        <taxon>Hymenogastraceae</taxon>
        <taxon>Gymnopilus</taxon>
    </lineage>
</organism>
<protein>
    <recommendedName>
        <fullName evidence="4">Nucleotide exchange factor Fes1 domain-containing protein</fullName>
    </recommendedName>
</protein>
<evidence type="ECO:0000256" key="1">
    <source>
        <dbReference type="ARBA" id="ARBA00011045"/>
    </source>
</evidence>
<dbReference type="OrthoDB" id="10250458at2759"/>
<dbReference type="InterPro" id="IPR016024">
    <property type="entry name" value="ARM-type_fold"/>
</dbReference>
<evidence type="ECO:0000256" key="3">
    <source>
        <dbReference type="SAM" id="MobiDB-lite"/>
    </source>
</evidence>
<dbReference type="InterPro" id="IPR013918">
    <property type="entry name" value="Nucleotide_exch_fac_Fes1"/>
</dbReference>
<dbReference type="Proteomes" id="UP000284706">
    <property type="component" value="Unassembled WGS sequence"/>
</dbReference>
<dbReference type="GO" id="GO:0000774">
    <property type="term" value="F:adenyl-nucleotide exchange factor activity"/>
    <property type="evidence" value="ECO:0007669"/>
    <property type="project" value="TreeGrafter"/>
</dbReference>
<evidence type="ECO:0000313" key="6">
    <source>
        <dbReference type="Proteomes" id="UP000284706"/>
    </source>
</evidence>
<feature type="domain" description="Nucleotide exchange factor Fes1" evidence="4">
    <location>
        <begin position="1"/>
        <end position="83"/>
    </location>
</feature>
<dbReference type="PANTHER" id="PTHR19316">
    <property type="entry name" value="PROTEIN FOLDING REGULATOR"/>
    <property type="match status" value="1"/>
</dbReference>
<dbReference type="EMBL" id="NHYE01005507">
    <property type="protein sequence ID" value="PPQ71325.1"/>
    <property type="molecule type" value="Genomic_DNA"/>
</dbReference>
<dbReference type="SUPFAM" id="SSF48371">
    <property type="entry name" value="ARM repeat"/>
    <property type="match status" value="1"/>
</dbReference>
<evidence type="ECO:0000256" key="2">
    <source>
        <dbReference type="ARBA" id="ARBA00022737"/>
    </source>
</evidence>
<feature type="region of interest" description="Disordered" evidence="3">
    <location>
        <begin position="1"/>
        <end position="32"/>
    </location>
</feature>
<dbReference type="GO" id="GO:0005783">
    <property type="term" value="C:endoplasmic reticulum"/>
    <property type="evidence" value="ECO:0007669"/>
    <property type="project" value="TreeGrafter"/>
</dbReference>
<dbReference type="InterPro" id="IPR011989">
    <property type="entry name" value="ARM-like"/>
</dbReference>
<name>A0A409VYJ6_9AGAR</name>
<sequence>MQSILRWAIENSDPQPSETPSQGEQRTLKDLDPGIIDMILGKPDSEQMKEDMAVATDPSKSEDDRINALDHLEMLIESIDNANADLEKLKLWEPLHSILTHESSTQDIKTQGLWVVGTAVQNNPSAQDAYLSHNPLPTLVDFLNPSASNSAATRAKAIYTLSGLLRHNAPALQLLNRPEVDGWTKLRNALQGMLDHILRILGATTDSRHPDPSIAVRRKAIFLLSALLMPSGETHTPPSSAPPDALRITNTDNTTSSSTEERPTTTSTLSTSVPTTTQPTATTTATGANILTPDHRPAPADGAPIHANSHSAHLKDPTRSNTSSLTLAALQEHGILDAVISGITVPVPHGEDGEHTDADDDFEEKGMHLLYTYAVVLQGDLSQTQKETLRKWAEGEKAKLGEAKLLEKWNFSKEEYDALIGKLA</sequence>
<accession>A0A409VYJ6</accession>
<comment type="caution">
    <text evidence="5">The sequence shown here is derived from an EMBL/GenBank/DDBJ whole genome shotgun (WGS) entry which is preliminary data.</text>
</comment>
<dbReference type="AlphaFoldDB" id="A0A409VYJ6"/>
<feature type="region of interest" description="Disordered" evidence="3">
    <location>
        <begin position="232"/>
        <end position="320"/>
    </location>
</feature>
<comment type="similarity">
    <text evidence="1">Belongs to the FES1 family.</text>
</comment>
<dbReference type="Gene3D" id="1.25.10.10">
    <property type="entry name" value="Leucine-rich Repeat Variant"/>
    <property type="match status" value="1"/>
</dbReference>
<dbReference type="STRING" id="231916.A0A409VYJ6"/>
<keyword evidence="6" id="KW-1185">Reference proteome</keyword>
<dbReference type="InterPro" id="IPR050693">
    <property type="entry name" value="Hsp70_NEF-Inhibitors"/>
</dbReference>
<keyword evidence="2" id="KW-0677">Repeat</keyword>
<evidence type="ECO:0000259" key="4">
    <source>
        <dbReference type="Pfam" id="PF08609"/>
    </source>
</evidence>